<organism evidence="3 4">
    <name type="scientific">Pseudonocardia aurantiaca</name>
    <dbReference type="NCBI Taxonomy" id="75290"/>
    <lineage>
        <taxon>Bacteria</taxon>
        <taxon>Bacillati</taxon>
        <taxon>Actinomycetota</taxon>
        <taxon>Actinomycetes</taxon>
        <taxon>Pseudonocardiales</taxon>
        <taxon>Pseudonocardiaceae</taxon>
        <taxon>Pseudonocardia</taxon>
    </lineage>
</organism>
<dbReference type="InterPro" id="IPR005297">
    <property type="entry name" value="Lipoprotein_repeat"/>
</dbReference>
<dbReference type="PROSITE" id="PS51257">
    <property type="entry name" value="PROKAR_LIPOPROTEIN"/>
    <property type="match status" value="1"/>
</dbReference>
<feature type="region of interest" description="Disordered" evidence="1">
    <location>
        <begin position="32"/>
        <end position="61"/>
    </location>
</feature>
<protein>
    <recommendedName>
        <fullName evidence="5">Lipoprotein with Yx(FWY)xxD motif</fullName>
    </recommendedName>
</protein>
<keyword evidence="4" id="KW-1185">Reference proteome</keyword>
<evidence type="ECO:0000256" key="2">
    <source>
        <dbReference type="SAM" id="SignalP"/>
    </source>
</evidence>
<dbReference type="Pfam" id="PF03640">
    <property type="entry name" value="Lipoprotein_15"/>
    <property type="match status" value="2"/>
</dbReference>
<reference evidence="4" key="1">
    <citation type="journal article" date="2019" name="Int. J. Syst. Evol. Microbiol.">
        <title>The Global Catalogue of Microorganisms (GCM) 10K type strain sequencing project: providing services to taxonomists for standard genome sequencing and annotation.</title>
        <authorList>
            <consortium name="The Broad Institute Genomics Platform"/>
            <consortium name="The Broad Institute Genome Sequencing Center for Infectious Disease"/>
            <person name="Wu L."/>
            <person name="Ma J."/>
        </authorList>
    </citation>
    <scope>NUCLEOTIDE SEQUENCE [LARGE SCALE GENOMIC DNA]</scope>
    <source>
        <strain evidence="4">JCM 12165</strain>
    </source>
</reference>
<name>A0ABW4FTA3_9PSEU</name>
<evidence type="ECO:0000256" key="1">
    <source>
        <dbReference type="SAM" id="MobiDB-lite"/>
    </source>
</evidence>
<dbReference type="PANTHER" id="PTHR39335">
    <property type="entry name" value="BLL4220 PROTEIN"/>
    <property type="match status" value="1"/>
</dbReference>
<comment type="caution">
    <text evidence="3">The sequence shown here is derived from an EMBL/GenBank/DDBJ whole genome shotgun (WGS) entry which is preliminary data.</text>
</comment>
<dbReference type="EMBL" id="JBHUCP010000026">
    <property type="protein sequence ID" value="MFD1533736.1"/>
    <property type="molecule type" value="Genomic_DNA"/>
</dbReference>
<proteinExistence type="predicted"/>
<dbReference type="PANTHER" id="PTHR39335:SF1">
    <property type="entry name" value="BLL4220 PROTEIN"/>
    <property type="match status" value="1"/>
</dbReference>
<evidence type="ECO:0000313" key="4">
    <source>
        <dbReference type="Proteomes" id="UP001597145"/>
    </source>
</evidence>
<accession>A0ABW4FTA3</accession>
<feature type="chain" id="PRO_5047187273" description="Lipoprotein with Yx(FWY)xxD motif" evidence="2">
    <location>
        <begin position="30"/>
        <end position="186"/>
    </location>
</feature>
<evidence type="ECO:0008006" key="5">
    <source>
        <dbReference type="Google" id="ProtNLM"/>
    </source>
</evidence>
<dbReference type="Proteomes" id="UP001597145">
    <property type="component" value="Unassembled WGS sequence"/>
</dbReference>
<sequence length="186" mass="18541">MSRSPLTRSSLRRPVAASVGLVALLGAVACGTGSAPTDEPAPTSAPAAADGHGGHGAHGGAGVPSPTLYAVQTGPLGVVVTDGSGRLIYRSAADSANPPTSNCTDACAETWIPIVAAPDQKLDLAGVSKDLVGHLQRADGSTQLTLAGWPLYRNRDDDGTLSNAGHNGEDGTWFVVNPTGGQAAAP</sequence>
<keyword evidence="2" id="KW-0732">Signal</keyword>
<evidence type="ECO:0000313" key="3">
    <source>
        <dbReference type="EMBL" id="MFD1533736.1"/>
    </source>
</evidence>
<feature type="signal peptide" evidence="2">
    <location>
        <begin position="1"/>
        <end position="29"/>
    </location>
</feature>
<gene>
    <name evidence="3" type="ORF">ACFSCY_30405</name>
</gene>
<dbReference type="RefSeq" id="WP_343979254.1">
    <property type="nucleotide sequence ID" value="NZ_BAAAJG010000011.1"/>
</dbReference>